<dbReference type="FunFam" id="1.20.120.550:FF:000004">
    <property type="entry name" value="Microsomal glutathione S-transferase 3"/>
    <property type="match status" value="1"/>
</dbReference>
<evidence type="ECO:0000256" key="7">
    <source>
        <dbReference type="ARBA" id="ARBA00023002"/>
    </source>
</evidence>
<comment type="similarity">
    <text evidence="2">Belongs to the MAPEG family.</text>
</comment>
<comment type="catalytic activity">
    <reaction evidence="19">
        <text>15-deoxy-Delta(12,14)-prostaglandin J2 + glutathione = 15-deoxy-Delta(12,14)-prostaglandin J2-S-(R)-glutathione</text>
        <dbReference type="Rhea" id="RHEA:75963"/>
        <dbReference type="ChEBI" id="CHEBI:57925"/>
        <dbReference type="ChEBI" id="CHEBI:85236"/>
        <dbReference type="ChEBI" id="CHEBI:194498"/>
    </reaction>
    <physiologicalReaction direction="left-to-right" evidence="19">
        <dbReference type="Rhea" id="RHEA:75964"/>
    </physiologicalReaction>
</comment>
<evidence type="ECO:0000256" key="22">
    <source>
        <dbReference type="ARBA" id="ARBA00076908"/>
    </source>
</evidence>
<evidence type="ECO:0000256" key="23">
    <source>
        <dbReference type="SAM" id="Phobius"/>
    </source>
</evidence>
<dbReference type="GO" id="GO:0005741">
    <property type="term" value="C:mitochondrial outer membrane"/>
    <property type="evidence" value="ECO:0007669"/>
    <property type="project" value="UniProtKB-SubCell"/>
</dbReference>
<keyword evidence="25" id="KW-1185">Reference proteome</keyword>
<name>G3UH35_LOXAF</name>
<evidence type="ECO:0000256" key="13">
    <source>
        <dbReference type="ARBA" id="ARBA00023288"/>
    </source>
</evidence>
<dbReference type="InterPro" id="IPR001129">
    <property type="entry name" value="Membr-assoc_MAPEG"/>
</dbReference>
<feature type="transmembrane region" description="Helical" evidence="23">
    <location>
        <begin position="71"/>
        <end position="100"/>
    </location>
</feature>
<evidence type="ECO:0000313" key="25">
    <source>
        <dbReference type="Proteomes" id="UP000007646"/>
    </source>
</evidence>
<comment type="catalytic activity">
    <reaction evidence="18">
        <text>leukotriene C4 = leukotriene A4 + glutathione</text>
        <dbReference type="Rhea" id="RHEA:17617"/>
        <dbReference type="ChEBI" id="CHEBI:57463"/>
        <dbReference type="ChEBI" id="CHEBI:57925"/>
        <dbReference type="ChEBI" id="CHEBI:57973"/>
        <dbReference type="EC" id="4.4.1.20"/>
    </reaction>
    <physiologicalReaction direction="right-to-left" evidence="18">
        <dbReference type="Rhea" id="RHEA:17619"/>
    </physiologicalReaction>
</comment>
<dbReference type="HOGENOM" id="CLU_110291_1_0_1"/>
<dbReference type="Gene3D" id="1.20.120.550">
    <property type="entry name" value="Membrane associated eicosanoid/glutathione metabolism-like domain"/>
    <property type="match status" value="1"/>
</dbReference>
<dbReference type="PANTHER" id="PTHR10250">
    <property type="entry name" value="MICROSOMAL GLUTATHIONE S-TRANSFERASE"/>
    <property type="match status" value="1"/>
</dbReference>
<dbReference type="InterPro" id="IPR023352">
    <property type="entry name" value="MAPEG-like_dom_sf"/>
</dbReference>
<evidence type="ECO:0000256" key="14">
    <source>
        <dbReference type="ARBA" id="ARBA00037884"/>
    </source>
</evidence>
<evidence type="ECO:0000256" key="2">
    <source>
        <dbReference type="ARBA" id="ARBA00010459"/>
    </source>
</evidence>
<dbReference type="SUPFAM" id="SSF161084">
    <property type="entry name" value="MAPEG domain-like"/>
    <property type="match status" value="1"/>
</dbReference>
<comment type="pathway">
    <text evidence="14">Lipid metabolism; leukotriene C4 biosynthesis.</text>
</comment>
<evidence type="ECO:0000256" key="16">
    <source>
        <dbReference type="ARBA" id="ARBA00039056"/>
    </source>
</evidence>
<dbReference type="InterPro" id="IPR050997">
    <property type="entry name" value="MAPEG"/>
</dbReference>
<comment type="catalytic activity">
    <reaction evidence="17">
        <text>(5S)-hydroperoxy-(6E,8Z,11Z,14Z)-eicosatetraenoate + 2 glutathione = (5S)-hydroxy-(6E,8Z,11Z,14Z)-eicosatetraenoate + glutathione disulfide + H2O</text>
        <dbReference type="Rhea" id="RHEA:48620"/>
        <dbReference type="ChEBI" id="CHEBI:15377"/>
        <dbReference type="ChEBI" id="CHEBI:57450"/>
        <dbReference type="ChEBI" id="CHEBI:57925"/>
        <dbReference type="ChEBI" id="CHEBI:58297"/>
        <dbReference type="ChEBI" id="CHEBI:90632"/>
    </reaction>
    <physiologicalReaction direction="left-to-right" evidence="17">
        <dbReference type="Rhea" id="RHEA:48621"/>
    </physiologicalReaction>
</comment>
<keyword evidence="5" id="KW-1000">Mitochondrion outer membrane</keyword>
<evidence type="ECO:0000256" key="18">
    <source>
        <dbReference type="ARBA" id="ARBA00049298"/>
    </source>
</evidence>
<dbReference type="EC" id="4.4.1.20" evidence="16"/>
<dbReference type="InParanoid" id="G3UH35"/>
<reference evidence="24 25" key="1">
    <citation type="submission" date="2009-06" db="EMBL/GenBank/DDBJ databases">
        <title>The Genome Sequence of Loxodonta africana (African elephant).</title>
        <authorList>
            <person name="Di Palma F."/>
            <person name="Heiman D."/>
            <person name="Young S."/>
            <person name="Johnson J."/>
            <person name="Lander E.S."/>
            <person name="Lindblad-Toh K."/>
        </authorList>
    </citation>
    <scope>NUCLEOTIDE SEQUENCE [LARGE SCALE GENOMIC DNA]</scope>
    <source>
        <strain evidence="24 25">Isolate ISIS603380</strain>
    </source>
</reference>
<evidence type="ECO:0000256" key="15">
    <source>
        <dbReference type="ARBA" id="ARBA00037916"/>
    </source>
</evidence>
<dbReference type="GeneTree" id="ENSGT00390000008608"/>
<keyword evidence="13" id="KW-0449">Lipoprotein</keyword>
<comment type="subcellular location">
    <subcellularLocation>
        <location evidence="1">Mitochondrion outer membrane</location>
        <topology evidence="1">Multi-pass membrane protein</topology>
    </subcellularLocation>
</comment>
<evidence type="ECO:0000256" key="11">
    <source>
        <dbReference type="ARBA" id="ARBA00023139"/>
    </source>
</evidence>
<dbReference type="GO" id="GO:0006691">
    <property type="term" value="P:leukotriene metabolic process"/>
    <property type="evidence" value="ECO:0007669"/>
    <property type="project" value="UniProtKB-ARBA"/>
</dbReference>
<keyword evidence="4 23" id="KW-0812">Transmembrane</keyword>
<dbReference type="Proteomes" id="UP000007646">
    <property type="component" value="Unassembled WGS sequence"/>
</dbReference>
<feature type="transmembrane region" description="Helical" evidence="23">
    <location>
        <begin position="112"/>
        <end position="132"/>
    </location>
</feature>
<evidence type="ECO:0000256" key="17">
    <source>
        <dbReference type="ARBA" id="ARBA00043664"/>
    </source>
</evidence>
<organism evidence="24 25">
    <name type="scientific">Loxodonta africana</name>
    <name type="common">African elephant</name>
    <dbReference type="NCBI Taxonomy" id="9785"/>
    <lineage>
        <taxon>Eukaryota</taxon>
        <taxon>Metazoa</taxon>
        <taxon>Chordata</taxon>
        <taxon>Craniata</taxon>
        <taxon>Vertebrata</taxon>
        <taxon>Euteleostomi</taxon>
        <taxon>Mammalia</taxon>
        <taxon>Eutheria</taxon>
        <taxon>Afrotheria</taxon>
        <taxon>Proboscidea</taxon>
        <taxon>Elephantidae</taxon>
        <taxon>Loxodonta</taxon>
    </lineage>
</organism>
<dbReference type="Pfam" id="PF01124">
    <property type="entry name" value="MAPEG"/>
    <property type="match status" value="1"/>
</dbReference>
<keyword evidence="6 23" id="KW-1133">Transmembrane helix</keyword>
<dbReference type="Ensembl" id="ENSLAFT00000033794.1">
    <property type="protein sequence ID" value="ENSLAFP00000027143.1"/>
    <property type="gene ID" value="ENSLAFG00000025910.1"/>
</dbReference>
<evidence type="ECO:0000256" key="10">
    <source>
        <dbReference type="ARBA" id="ARBA00023136"/>
    </source>
</evidence>
<dbReference type="AlphaFoldDB" id="G3UH35"/>
<evidence type="ECO:0000256" key="19">
    <source>
        <dbReference type="ARBA" id="ARBA00051411"/>
    </source>
</evidence>
<evidence type="ECO:0000256" key="4">
    <source>
        <dbReference type="ARBA" id="ARBA00022692"/>
    </source>
</evidence>
<keyword evidence="8" id="KW-0443">Lipid metabolism</keyword>
<evidence type="ECO:0000256" key="3">
    <source>
        <dbReference type="ARBA" id="ARBA00022679"/>
    </source>
</evidence>
<keyword evidence="9" id="KW-0496">Mitochondrion</keyword>
<keyword evidence="3" id="KW-0808">Transferase</keyword>
<evidence type="ECO:0000256" key="8">
    <source>
        <dbReference type="ARBA" id="ARBA00023098"/>
    </source>
</evidence>
<dbReference type="GO" id="GO:0004602">
    <property type="term" value="F:glutathione peroxidase activity"/>
    <property type="evidence" value="ECO:0007669"/>
    <property type="project" value="TreeGrafter"/>
</dbReference>
<reference evidence="24" key="2">
    <citation type="submission" date="2025-08" db="UniProtKB">
        <authorList>
            <consortium name="Ensembl"/>
        </authorList>
    </citation>
    <scope>IDENTIFICATION</scope>
    <source>
        <strain evidence="24">Isolate ISIS603380</strain>
    </source>
</reference>
<evidence type="ECO:0000313" key="24">
    <source>
        <dbReference type="Ensembl" id="ENSLAFP00000027143.1"/>
    </source>
</evidence>
<evidence type="ECO:0000256" key="12">
    <source>
        <dbReference type="ARBA" id="ARBA00023239"/>
    </source>
</evidence>
<keyword evidence="10 23" id="KW-0472">Membrane</keyword>
<evidence type="ECO:0000256" key="6">
    <source>
        <dbReference type="ARBA" id="ARBA00022989"/>
    </source>
</evidence>
<dbReference type="GO" id="GO:0006629">
    <property type="term" value="P:lipid metabolic process"/>
    <property type="evidence" value="ECO:0007669"/>
    <property type="project" value="UniProtKB-KW"/>
</dbReference>
<reference evidence="24" key="3">
    <citation type="submission" date="2025-09" db="UniProtKB">
        <authorList>
            <consortium name="Ensembl"/>
        </authorList>
    </citation>
    <scope>IDENTIFICATION</scope>
    <source>
        <strain evidence="24">Isolate ISIS603380</strain>
    </source>
</reference>
<evidence type="ECO:0000256" key="20">
    <source>
        <dbReference type="ARBA" id="ARBA00069748"/>
    </source>
</evidence>
<keyword evidence="7" id="KW-0560">Oxidoreductase</keyword>
<evidence type="ECO:0000256" key="9">
    <source>
        <dbReference type="ARBA" id="ARBA00023128"/>
    </source>
</evidence>
<protein>
    <recommendedName>
        <fullName evidence="20">Glutathione S-transferase 3, mitochondrial</fullName>
        <ecNumber evidence="16">4.4.1.20</ecNumber>
    </recommendedName>
    <alternativeName>
        <fullName evidence="21">Glutathione peroxidase MGST3</fullName>
    </alternativeName>
    <alternativeName>
        <fullName evidence="22">LTC4 synthase MGST3</fullName>
    </alternativeName>
</protein>
<evidence type="ECO:0000256" key="5">
    <source>
        <dbReference type="ARBA" id="ARBA00022787"/>
    </source>
</evidence>
<dbReference type="OMA" id="VGSFAMH"/>
<dbReference type="GO" id="GO:0004364">
    <property type="term" value="F:glutathione transferase activity"/>
    <property type="evidence" value="ECO:0007669"/>
    <property type="project" value="TreeGrafter"/>
</dbReference>
<accession>G3UH35</accession>
<proteinExistence type="inferred from homology"/>
<dbReference type="GO" id="GO:0005635">
    <property type="term" value="C:nuclear envelope"/>
    <property type="evidence" value="ECO:0007669"/>
    <property type="project" value="TreeGrafter"/>
</dbReference>
<keyword evidence="12" id="KW-0456">Lyase</keyword>
<evidence type="ECO:0000256" key="21">
    <source>
        <dbReference type="ARBA" id="ARBA00075145"/>
    </source>
</evidence>
<dbReference type="STRING" id="9785.ENSLAFP00000027143"/>
<dbReference type="eggNOG" id="ENOG502S4E5">
    <property type="taxonomic scope" value="Eukaryota"/>
</dbReference>
<comment type="pathway">
    <text evidence="15">Lipid metabolism; arachidonate metabolism.</text>
</comment>
<sequence>MAVLSKEYSIMVLTGAVSFMRVAHLAINVAKACKKYKVEYPAMNCKDPENGHLFNCIQRAHRNMLEVYPPLLFLLAVEGVYLLRIASALGLAWIVSYGYYTGEPKKRNRGALGSIALIGLTGTTACSAFQHLGWGLPAKTLVAWC</sequence>
<keyword evidence="11" id="KW-0564">Palmitate</keyword>
<dbReference type="GO" id="GO:0004464">
    <property type="term" value="F:leukotriene-C4 synthase activity"/>
    <property type="evidence" value="ECO:0007669"/>
    <property type="project" value="UniProtKB-EC"/>
</dbReference>
<evidence type="ECO:0000256" key="1">
    <source>
        <dbReference type="ARBA" id="ARBA00004374"/>
    </source>
</evidence>
<dbReference type="GO" id="GO:0005783">
    <property type="term" value="C:endoplasmic reticulum"/>
    <property type="evidence" value="ECO:0007669"/>
    <property type="project" value="TreeGrafter"/>
</dbReference>
<dbReference type="PANTHER" id="PTHR10250:SF26">
    <property type="entry name" value="GLUTATHIONE S-TRANSFERASE 3, MITOCHONDRIAL"/>
    <property type="match status" value="1"/>
</dbReference>